<evidence type="ECO:0000256" key="1">
    <source>
        <dbReference type="SAM" id="MobiDB-lite"/>
    </source>
</evidence>
<dbReference type="AlphaFoldDB" id="A0A1I6RPZ0"/>
<dbReference type="RefSeq" id="WP_019433034.1">
    <property type="nucleotide sequence ID" value="NZ_CP054938.1"/>
</dbReference>
<dbReference type="Pfam" id="PF19756">
    <property type="entry name" value="DUF6243"/>
    <property type="match status" value="1"/>
</dbReference>
<organism evidence="2 3">
    <name type="scientific">Streptomyces harbinensis</name>
    <dbReference type="NCBI Taxonomy" id="1176198"/>
    <lineage>
        <taxon>Bacteria</taxon>
        <taxon>Bacillati</taxon>
        <taxon>Actinomycetota</taxon>
        <taxon>Actinomycetes</taxon>
        <taxon>Kitasatosporales</taxon>
        <taxon>Streptomycetaceae</taxon>
        <taxon>Streptomyces</taxon>
    </lineage>
</organism>
<protein>
    <submittedName>
        <fullName evidence="2">Uncharacterized protein</fullName>
    </submittedName>
</protein>
<evidence type="ECO:0000313" key="2">
    <source>
        <dbReference type="EMBL" id="SFS66755.1"/>
    </source>
</evidence>
<dbReference type="Proteomes" id="UP000198873">
    <property type="component" value="Unassembled WGS sequence"/>
</dbReference>
<reference evidence="3" key="1">
    <citation type="submission" date="2016-10" db="EMBL/GenBank/DDBJ databases">
        <authorList>
            <person name="Varghese N."/>
            <person name="Submissions S."/>
        </authorList>
    </citation>
    <scope>NUCLEOTIDE SEQUENCE [LARGE SCALE GENOMIC DNA]</scope>
    <source>
        <strain evidence="3">CGMCC 4.7047</strain>
    </source>
</reference>
<keyword evidence="3" id="KW-1185">Reference proteome</keyword>
<name>A0A1I6RPZ0_9ACTN</name>
<sequence>MSKGRSGAMMGVGGPRNHLPRTRLRGGAADTPAARGRQDPAAQKRALLAKLRERRNG</sequence>
<dbReference type="InterPro" id="IPR046210">
    <property type="entry name" value="DUF6243"/>
</dbReference>
<evidence type="ECO:0000313" key="3">
    <source>
        <dbReference type="Proteomes" id="UP000198873"/>
    </source>
</evidence>
<feature type="region of interest" description="Disordered" evidence="1">
    <location>
        <begin position="1"/>
        <end position="43"/>
    </location>
</feature>
<accession>A0A1I6RPZ0</accession>
<dbReference type="STRING" id="1176198.SAMN05444716_103267"/>
<proteinExistence type="predicted"/>
<gene>
    <name evidence="2" type="ORF">SAMN05444716_103267</name>
</gene>
<dbReference type="EMBL" id="FPAB01000003">
    <property type="protein sequence ID" value="SFS66755.1"/>
    <property type="molecule type" value="Genomic_DNA"/>
</dbReference>